<dbReference type="EMBL" id="CM042042">
    <property type="protein sequence ID" value="KAI3705761.1"/>
    <property type="molecule type" value="Genomic_DNA"/>
</dbReference>
<dbReference type="Proteomes" id="UP001056120">
    <property type="component" value="Linkage Group LG25"/>
</dbReference>
<organism evidence="1 2">
    <name type="scientific">Smallanthus sonchifolius</name>
    <dbReference type="NCBI Taxonomy" id="185202"/>
    <lineage>
        <taxon>Eukaryota</taxon>
        <taxon>Viridiplantae</taxon>
        <taxon>Streptophyta</taxon>
        <taxon>Embryophyta</taxon>
        <taxon>Tracheophyta</taxon>
        <taxon>Spermatophyta</taxon>
        <taxon>Magnoliopsida</taxon>
        <taxon>eudicotyledons</taxon>
        <taxon>Gunneridae</taxon>
        <taxon>Pentapetalae</taxon>
        <taxon>asterids</taxon>
        <taxon>campanulids</taxon>
        <taxon>Asterales</taxon>
        <taxon>Asteraceae</taxon>
        <taxon>Asteroideae</taxon>
        <taxon>Heliantheae alliance</taxon>
        <taxon>Millerieae</taxon>
        <taxon>Smallanthus</taxon>
    </lineage>
</organism>
<proteinExistence type="predicted"/>
<sequence length="120" mass="13225">MAKDDVASGGQLVDVNCCSSDETVPKTRPTVEIHEKRIHGLPSRVLPDFAQVYGFNGSVFDSNTIGHLQRLKKIDPIDVETDHRKLLSTYEVDLEKENSDDAGTPFSTVNLNKLVISGLE</sequence>
<reference evidence="1 2" key="2">
    <citation type="journal article" date="2022" name="Mol. Ecol. Resour.">
        <title>The genomes of chicory, endive, great burdock and yacon provide insights into Asteraceae paleo-polyploidization history and plant inulin production.</title>
        <authorList>
            <person name="Fan W."/>
            <person name="Wang S."/>
            <person name="Wang H."/>
            <person name="Wang A."/>
            <person name="Jiang F."/>
            <person name="Liu H."/>
            <person name="Zhao H."/>
            <person name="Xu D."/>
            <person name="Zhang Y."/>
        </authorList>
    </citation>
    <scope>NUCLEOTIDE SEQUENCE [LARGE SCALE GENOMIC DNA]</scope>
    <source>
        <strain evidence="2">cv. Yunnan</strain>
        <tissue evidence="1">Leaves</tissue>
    </source>
</reference>
<evidence type="ECO:0000313" key="1">
    <source>
        <dbReference type="EMBL" id="KAI3705761.1"/>
    </source>
</evidence>
<keyword evidence="2" id="KW-1185">Reference proteome</keyword>
<comment type="caution">
    <text evidence="1">The sequence shown here is derived from an EMBL/GenBank/DDBJ whole genome shotgun (WGS) entry which is preliminary data.</text>
</comment>
<evidence type="ECO:0000313" key="2">
    <source>
        <dbReference type="Proteomes" id="UP001056120"/>
    </source>
</evidence>
<reference evidence="2" key="1">
    <citation type="journal article" date="2022" name="Mol. Ecol. Resour.">
        <title>The genomes of chicory, endive, great burdock and yacon provide insights into Asteraceae palaeo-polyploidization history and plant inulin production.</title>
        <authorList>
            <person name="Fan W."/>
            <person name="Wang S."/>
            <person name="Wang H."/>
            <person name="Wang A."/>
            <person name="Jiang F."/>
            <person name="Liu H."/>
            <person name="Zhao H."/>
            <person name="Xu D."/>
            <person name="Zhang Y."/>
        </authorList>
    </citation>
    <scope>NUCLEOTIDE SEQUENCE [LARGE SCALE GENOMIC DNA]</scope>
    <source>
        <strain evidence="2">cv. Yunnan</strain>
    </source>
</reference>
<protein>
    <submittedName>
        <fullName evidence="1">Uncharacterized protein</fullName>
    </submittedName>
</protein>
<name>A0ACB9A8A6_9ASTR</name>
<accession>A0ACB9A8A6</accession>
<gene>
    <name evidence="1" type="ORF">L1987_76002</name>
</gene>